<proteinExistence type="predicted"/>
<keyword evidence="2" id="KW-0378">Hydrolase</keyword>
<dbReference type="EMBL" id="LK932515">
    <property type="protein sequence ID" value="CDS87089.1"/>
    <property type="molecule type" value="Genomic_DNA"/>
</dbReference>
<protein>
    <submittedName>
        <fullName evidence="2">Putative esterase, SGNH hydrolase-type</fullName>
    </submittedName>
</protein>
<evidence type="ECO:0000313" key="3">
    <source>
        <dbReference type="EMBL" id="CDS87089.1"/>
    </source>
</evidence>
<gene>
    <name evidence="4" type="ORF">BN1095_710021</name>
    <name evidence="3" type="ORF">BN1096_610008</name>
    <name evidence="2" type="ORF">BN1097_600005</name>
</gene>
<dbReference type="InterPro" id="IPR036514">
    <property type="entry name" value="SGNH_hydro_sf"/>
</dbReference>
<dbReference type="EMBL" id="LK932399">
    <property type="protein sequence ID" value="CDS86780.1"/>
    <property type="molecule type" value="Genomic_DNA"/>
</dbReference>
<dbReference type="Gene3D" id="3.40.50.1110">
    <property type="entry name" value="SGNH hydrolase"/>
    <property type="match status" value="1"/>
</dbReference>
<accession>A0A069AEA6</accession>
<dbReference type="CDD" id="cd04501">
    <property type="entry name" value="SGNH_hydrolase_like_4"/>
    <property type="match status" value="1"/>
</dbReference>
<dbReference type="Pfam" id="PF13472">
    <property type="entry name" value="Lipase_GDSL_2"/>
    <property type="match status" value="1"/>
</dbReference>
<dbReference type="PANTHER" id="PTHR30383">
    <property type="entry name" value="THIOESTERASE 1/PROTEASE 1/LYSOPHOSPHOLIPASE L1"/>
    <property type="match status" value="1"/>
</dbReference>
<dbReference type="RefSeq" id="WP_021366606.1">
    <property type="nucleotide sequence ID" value="NZ_BBYB01000069.1"/>
</dbReference>
<name>A0A069AEA6_CLODI</name>
<dbReference type="SUPFAM" id="SSF52266">
    <property type="entry name" value="SGNH hydrolase"/>
    <property type="match status" value="1"/>
</dbReference>
<feature type="domain" description="SGNH hydrolase-type esterase" evidence="1">
    <location>
        <begin position="5"/>
        <end position="180"/>
    </location>
</feature>
<sequence length="196" mass="22349">MKIVCLGDSLTYGFGVSRSNSWTNIVNKETRLEIVNKGINGDTTSGMLARFNEDVVKNSPDIVFIMGGTNDFIAGAGNEIINSNIMAMVHQSYSKNIIPIIGIPLKPDIPNVREDWSCFTDFNIVSQNLESYSYWIKKFCMTFNTNFVDFYSEYNKNMELEGHKKLYFDGLHPTKEGHRIMADIFINSINKYIEEL</sequence>
<dbReference type="EMBL" id="LK933416">
    <property type="protein sequence ID" value="CDT74650.1"/>
    <property type="molecule type" value="Genomic_DNA"/>
</dbReference>
<dbReference type="InterPro" id="IPR051532">
    <property type="entry name" value="Ester_Hydrolysis_Enzymes"/>
</dbReference>
<dbReference type="GO" id="GO:0004622">
    <property type="term" value="F:phosphatidylcholine lysophospholipase activity"/>
    <property type="evidence" value="ECO:0007669"/>
    <property type="project" value="TreeGrafter"/>
</dbReference>
<dbReference type="InterPro" id="IPR013830">
    <property type="entry name" value="SGNH_hydro"/>
</dbReference>
<evidence type="ECO:0000313" key="2">
    <source>
        <dbReference type="EMBL" id="CDS86780.1"/>
    </source>
</evidence>
<dbReference type="PANTHER" id="PTHR30383:SF5">
    <property type="entry name" value="SGNH HYDROLASE-TYPE ESTERASE DOMAIN-CONTAINING PROTEIN"/>
    <property type="match status" value="1"/>
</dbReference>
<reference evidence="2" key="1">
    <citation type="submission" date="2014-07" db="EMBL/GenBank/DDBJ databases">
        <authorList>
            <person name="Monot Marc"/>
        </authorList>
    </citation>
    <scope>NUCLEOTIDE SEQUENCE</scope>
    <source>
        <strain evidence="4">7032989</strain>
        <strain evidence="2">7032994</strain>
    </source>
</reference>
<organism evidence="2">
    <name type="scientific">Clostridioides difficile</name>
    <name type="common">Peptoclostridium difficile</name>
    <dbReference type="NCBI Taxonomy" id="1496"/>
    <lineage>
        <taxon>Bacteria</taxon>
        <taxon>Bacillati</taxon>
        <taxon>Bacillota</taxon>
        <taxon>Clostridia</taxon>
        <taxon>Peptostreptococcales</taxon>
        <taxon>Peptostreptococcaceae</taxon>
        <taxon>Clostridioides</taxon>
    </lineage>
</organism>
<evidence type="ECO:0000313" key="4">
    <source>
        <dbReference type="EMBL" id="CDT74650.1"/>
    </source>
</evidence>
<dbReference type="AlphaFoldDB" id="A0A069AEA6"/>
<evidence type="ECO:0000259" key="1">
    <source>
        <dbReference type="Pfam" id="PF13472"/>
    </source>
</evidence>